<dbReference type="EMBL" id="BAAAHB010000009">
    <property type="protein sequence ID" value="GAA0452113.1"/>
    <property type="molecule type" value="Genomic_DNA"/>
</dbReference>
<gene>
    <name evidence="2" type="ORF">GCM10009544_13640</name>
</gene>
<feature type="region of interest" description="Disordered" evidence="1">
    <location>
        <begin position="158"/>
        <end position="178"/>
    </location>
</feature>
<sequence length="393" mass="41589">MRSTTDQSHGEHTIHRKRKALAALGCVALIGSASVACDSDDNTSPDAKVKGAFERLGKQKSLSAEVGFDASADKIFTAMKDQDDFDRGDADLLASLRLSYGVSYGKPLKDVGKDDEGGQGSFKLTKKGAPLVEVRTLGARKLYARGDVKALAELADQGEKAEKRAKGGKSSDGPSFDELAKKADELPSSMDSVKSAFKGEWVLLDPKSFEEFGPAAKQKKKDGELDTKTQKQVLDALEKALLNNATYKDAGRKNGADHVTVTVSRQKAGKDLAEGLKPLTKALGEKAGKLSKLEKQPDENLTVDVAVKNGMLSGVTVDLGQLDKKIKGELPLTLLVKGGAGKVKAPEGAKELKPQDLMGAAMLMFRDKLPGGGSDKGLGLSDEPAGFDSDMAL</sequence>
<evidence type="ECO:0000313" key="2">
    <source>
        <dbReference type="EMBL" id="GAA0452113.1"/>
    </source>
</evidence>
<name>A0ABP3JFU4_9ACTN</name>
<evidence type="ECO:0000256" key="1">
    <source>
        <dbReference type="SAM" id="MobiDB-lite"/>
    </source>
</evidence>
<evidence type="ECO:0000313" key="3">
    <source>
        <dbReference type="Proteomes" id="UP001499895"/>
    </source>
</evidence>
<accession>A0ABP3JFU4</accession>
<comment type="caution">
    <text evidence="2">The sequence shown here is derived from an EMBL/GenBank/DDBJ whole genome shotgun (WGS) entry which is preliminary data.</text>
</comment>
<protein>
    <submittedName>
        <fullName evidence="2">Uncharacterized protein</fullName>
    </submittedName>
</protein>
<proteinExistence type="predicted"/>
<dbReference type="RefSeq" id="WP_344087205.1">
    <property type="nucleotide sequence ID" value="NZ_BAAAHB010000009.1"/>
</dbReference>
<keyword evidence="3" id="KW-1185">Reference proteome</keyword>
<reference evidence="3" key="1">
    <citation type="journal article" date="2019" name="Int. J. Syst. Evol. Microbiol.">
        <title>The Global Catalogue of Microorganisms (GCM) 10K type strain sequencing project: providing services to taxonomists for standard genome sequencing and annotation.</title>
        <authorList>
            <consortium name="The Broad Institute Genomics Platform"/>
            <consortium name="The Broad Institute Genome Sequencing Center for Infectious Disease"/>
            <person name="Wu L."/>
            <person name="Ma J."/>
        </authorList>
    </citation>
    <scope>NUCLEOTIDE SEQUENCE [LARGE SCALE GENOMIC DNA]</scope>
    <source>
        <strain evidence="3">JCM 10649</strain>
    </source>
</reference>
<dbReference type="Proteomes" id="UP001499895">
    <property type="component" value="Unassembled WGS sequence"/>
</dbReference>
<feature type="region of interest" description="Disordered" evidence="1">
    <location>
        <begin position="372"/>
        <end position="393"/>
    </location>
</feature>
<organism evidence="2 3">
    <name type="scientific">Streptomyces stramineus</name>
    <dbReference type="NCBI Taxonomy" id="173861"/>
    <lineage>
        <taxon>Bacteria</taxon>
        <taxon>Bacillati</taxon>
        <taxon>Actinomycetota</taxon>
        <taxon>Actinomycetes</taxon>
        <taxon>Kitasatosporales</taxon>
        <taxon>Streptomycetaceae</taxon>
        <taxon>Streptomyces</taxon>
    </lineage>
</organism>